<reference evidence="2 3" key="1">
    <citation type="submission" date="2019-08" db="EMBL/GenBank/DDBJ databases">
        <title>Deep-cultivation of Planctomycetes and their phenomic and genomic characterization uncovers novel biology.</title>
        <authorList>
            <person name="Wiegand S."/>
            <person name="Jogler M."/>
            <person name="Boedeker C."/>
            <person name="Pinto D."/>
            <person name="Vollmers J."/>
            <person name="Rivas-Marin E."/>
            <person name="Kohn T."/>
            <person name="Peeters S.H."/>
            <person name="Heuer A."/>
            <person name="Rast P."/>
            <person name="Oberbeckmann S."/>
            <person name="Bunk B."/>
            <person name="Jeske O."/>
            <person name="Meyerdierks A."/>
            <person name="Storesund J.E."/>
            <person name="Kallscheuer N."/>
            <person name="Luecker S."/>
            <person name="Lage O.M."/>
            <person name="Pohl T."/>
            <person name="Merkel B.J."/>
            <person name="Hornburger P."/>
            <person name="Mueller R.-W."/>
            <person name="Bruemmer F."/>
            <person name="Labrenz M."/>
            <person name="Spormann A.M."/>
            <person name="Op den Camp H."/>
            <person name="Overmann J."/>
            <person name="Amann R."/>
            <person name="Jetten M.S.M."/>
            <person name="Mascher T."/>
            <person name="Medema M.H."/>
            <person name="Devos D.P."/>
            <person name="Kaster A.-K."/>
            <person name="Ovreas L."/>
            <person name="Rohde M."/>
            <person name="Galperin M.Y."/>
            <person name="Jogler C."/>
        </authorList>
    </citation>
    <scope>NUCLEOTIDE SEQUENCE [LARGE SCALE GENOMIC DNA]</scope>
    <source>
        <strain evidence="2 3">UC8</strain>
    </source>
</reference>
<dbReference type="KEGG" id="rul:UC8_55980"/>
<gene>
    <name evidence="2" type="ORF">UC8_55980</name>
</gene>
<name>A0A5B9QWZ7_9BACT</name>
<feature type="signal peptide" evidence="1">
    <location>
        <begin position="1"/>
        <end position="19"/>
    </location>
</feature>
<dbReference type="AlphaFoldDB" id="A0A5B9QWZ7"/>
<protein>
    <recommendedName>
        <fullName evidence="4">Secreted protein</fullName>
    </recommendedName>
</protein>
<proteinExistence type="predicted"/>
<evidence type="ECO:0008006" key="4">
    <source>
        <dbReference type="Google" id="ProtNLM"/>
    </source>
</evidence>
<keyword evidence="1" id="KW-0732">Signal</keyword>
<dbReference type="EMBL" id="CP042914">
    <property type="protein sequence ID" value="QEG43547.1"/>
    <property type="molecule type" value="Genomic_DNA"/>
</dbReference>
<evidence type="ECO:0000256" key="1">
    <source>
        <dbReference type="SAM" id="SignalP"/>
    </source>
</evidence>
<evidence type="ECO:0000313" key="2">
    <source>
        <dbReference type="EMBL" id="QEG43547.1"/>
    </source>
</evidence>
<sequence length="67" mass="7509" precursor="true">MRNCCRYLLSFNVVPRAFAHLIPRSCVACLQVLQTKADENLQLCCLRVFEMTLSVMPFGLLNTASGT</sequence>
<dbReference type="Proteomes" id="UP000325286">
    <property type="component" value="Chromosome"/>
</dbReference>
<evidence type="ECO:0000313" key="3">
    <source>
        <dbReference type="Proteomes" id="UP000325286"/>
    </source>
</evidence>
<keyword evidence="3" id="KW-1185">Reference proteome</keyword>
<accession>A0A5B9QWZ7</accession>
<feature type="chain" id="PRO_5023110209" description="Secreted protein" evidence="1">
    <location>
        <begin position="20"/>
        <end position="67"/>
    </location>
</feature>
<organism evidence="2 3">
    <name type="scientific">Roseimaritima ulvae</name>
    <dbReference type="NCBI Taxonomy" id="980254"/>
    <lineage>
        <taxon>Bacteria</taxon>
        <taxon>Pseudomonadati</taxon>
        <taxon>Planctomycetota</taxon>
        <taxon>Planctomycetia</taxon>
        <taxon>Pirellulales</taxon>
        <taxon>Pirellulaceae</taxon>
        <taxon>Roseimaritima</taxon>
    </lineage>
</organism>